<dbReference type="Proteomes" id="UP000215539">
    <property type="component" value="Chromosome 1"/>
</dbReference>
<keyword evidence="1" id="KW-1133">Transmembrane helix</keyword>
<reference evidence="2 4" key="1">
    <citation type="submission" date="2016-02" db="EMBL/GenBank/DDBJ databases">
        <authorList>
            <person name="Holder M.E."/>
            <person name="Ajami N.J."/>
            <person name="Petrosino J.F."/>
        </authorList>
    </citation>
    <scope>NUCLEOTIDE SEQUENCE [LARGE SCALE GENOMIC DNA]</scope>
    <source>
        <strain evidence="2 4">CCUG 32990</strain>
    </source>
</reference>
<dbReference type="InterPro" id="IPR001646">
    <property type="entry name" value="5peptide_repeat"/>
</dbReference>
<reference evidence="3 5" key="2">
    <citation type="submission" date="2017-06" db="EMBL/GenBank/DDBJ databases">
        <authorList>
            <consortium name="Pathogen Informatics"/>
        </authorList>
    </citation>
    <scope>NUCLEOTIDE SEQUENCE [LARGE SCALE GENOMIC DNA]</scope>
    <source>
        <strain evidence="3 5">NCTC12947</strain>
    </source>
</reference>
<protein>
    <recommendedName>
        <fullName evidence="6">Pentapeptide repeat-containing protein</fullName>
    </recommendedName>
</protein>
<evidence type="ECO:0000256" key="1">
    <source>
        <dbReference type="SAM" id="Phobius"/>
    </source>
</evidence>
<evidence type="ECO:0008006" key="6">
    <source>
        <dbReference type="Google" id="ProtNLM"/>
    </source>
</evidence>
<dbReference type="KEGG" id="chg:AXF12_07000"/>
<keyword evidence="1" id="KW-0472">Membrane</keyword>
<dbReference type="EMBL" id="LT906449">
    <property type="protein sequence ID" value="SNV03701.1"/>
    <property type="molecule type" value="Genomic_DNA"/>
</dbReference>
<dbReference type="RefSeq" id="WP_066429590.1">
    <property type="nucleotide sequence ID" value="NZ_CP014227.1"/>
</dbReference>
<dbReference type="Proteomes" id="UP000065822">
    <property type="component" value="Chromosome"/>
</dbReference>
<gene>
    <name evidence="2" type="ORF">AXF12_07000</name>
    <name evidence="3" type="ORF">SAMEA44541418_00300</name>
</gene>
<evidence type="ECO:0000313" key="4">
    <source>
        <dbReference type="Proteomes" id="UP000065822"/>
    </source>
</evidence>
<dbReference type="Pfam" id="PF13576">
    <property type="entry name" value="Pentapeptide_3"/>
    <property type="match status" value="2"/>
</dbReference>
<dbReference type="EMBL" id="CP014227">
    <property type="protein sequence ID" value="AMD85278.1"/>
    <property type="molecule type" value="Genomic_DNA"/>
</dbReference>
<name>A0AAX2GXU8_9FLAO</name>
<evidence type="ECO:0000313" key="3">
    <source>
        <dbReference type="EMBL" id="SNV03701.1"/>
    </source>
</evidence>
<dbReference type="AlphaFoldDB" id="A0AAX2GXU8"/>
<sequence length="431" mass="50388">MKNITLYIDSTRSNKDTIFLRNLPDDGSLFEIIGIIRKIYKKKALIITRNVSFRGLTYATMSLRNIIFNFPVSFTDCIFFDNVSFENCIFKDKVDFSNSKFKKSASFAHSIFEKEADFTEADFGTKDKKNNASDVLQLGKASFLSNVSFHYCNFYTKVSFENTTFKALVDFHLSTFYEPEQFYWTDFANRAVFSNVTFKREVQFLYNKVDKDTYISFESSAFEKCLDISRANFTCNVNFWNISVKGEKELFRRGYFSKYYDDFGTLEVREGDKALSVYQKIRESYRIIKDNFYKNNDKINGLAFYKREMHLYQKELGGSARVKDSTVLFLNRISNNFGTNWLKAVAFTLLSGIITYGLVILSLYEKISWDSYGLKDIFKHFLEILNIAEWEVHPFGLALGVWGYLALFIGRIFIIYGYYQTIQAFRKFGKS</sequence>
<evidence type="ECO:0000313" key="2">
    <source>
        <dbReference type="EMBL" id="AMD85278.1"/>
    </source>
</evidence>
<accession>A0AAX2GXU8</accession>
<keyword evidence="4" id="KW-1185">Reference proteome</keyword>
<keyword evidence="1" id="KW-0812">Transmembrane</keyword>
<organism evidence="3 5">
    <name type="scientific">Capnocytophaga haemolytica</name>
    <dbReference type="NCBI Taxonomy" id="45243"/>
    <lineage>
        <taxon>Bacteria</taxon>
        <taxon>Pseudomonadati</taxon>
        <taxon>Bacteroidota</taxon>
        <taxon>Flavobacteriia</taxon>
        <taxon>Flavobacteriales</taxon>
        <taxon>Flavobacteriaceae</taxon>
        <taxon>Capnocytophaga</taxon>
    </lineage>
</organism>
<proteinExistence type="predicted"/>
<evidence type="ECO:0000313" key="5">
    <source>
        <dbReference type="Proteomes" id="UP000215539"/>
    </source>
</evidence>
<feature type="transmembrane region" description="Helical" evidence="1">
    <location>
        <begin position="395"/>
        <end position="419"/>
    </location>
</feature>
<feature type="transmembrane region" description="Helical" evidence="1">
    <location>
        <begin position="341"/>
        <end position="364"/>
    </location>
</feature>